<dbReference type="CDD" id="cd03801">
    <property type="entry name" value="GT4_PimA-like"/>
    <property type="match status" value="1"/>
</dbReference>
<dbReference type="InterPro" id="IPR028098">
    <property type="entry name" value="Glyco_trans_4-like_N"/>
</dbReference>
<dbReference type="SUPFAM" id="SSF53756">
    <property type="entry name" value="UDP-Glycosyltransferase/glycogen phosphorylase"/>
    <property type="match status" value="1"/>
</dbReference>
<dbReference type="GO" id="GO:0016757">
    <property type="term" value="F:glycosyltransferase activity"/>
    <property type="evidence" value="ECO:0007669"/>
    <property type="project" value="InterPro"/>
</dbReference>
<dbReference type="InterPro" id="IPR001296">
    <property type="entry name" value="Glyco_trans_1"/>
</dbReference>
<keyword evidence="3" id="KW-0808">Transferase</keyword>
<protein>
    <submittedName>
        <fullName evidence="3">Glycosyl transferase family 1</fullName>
    </submittedName>
</protein>
<name>A0A2H3KLY2_9CHLR</name>
<dbReference type="EMBL" id="LYXE01000085">
    <property type="protein sequence ID" value="PDV99046.1"/>
    <property type="molecule type" value="Genomic_DNA"/>
</dbReference>
<reference evidence="3 4" key="1">
    <citation type="submission" date="2016-05" db="EMBL/GenBank/DDBJ databases">
        <authorList>
            <person name="Lavstsen T."/>
            <person name="Jespersen J.S."/>
        </authorList>
    </citation>
    <scope>NUCLEOTIDE SEQUENCE [LARGE SCALE GENOMIC DNA]</scope>
    <source>
        <strain evidence="3 4">B7-9</strain>
    </source>
</reference>
<gene>
    <name evidence="3" type="ORF">A9Q02_13880</name>
</gene>
<organism evidence="3 4">
    <name type="scientific">Candidatus Chloroploca asiatica</name>
    <dbReference type="NCBI Taxonomy" id="1506545"/>
    <lineage>
        <taxon>Bacteria</taxon>
        <taxon>Bacillati</taxon>
        <taxon>Chloroflexota</taxon>
        <taxon>Chloroflexia</taxon>
        <taxon>Chloroflexales</taxon>
        <taxon>Chloroflexineae</taxon>
        <taxon>Oscillochloridaceae</taxon>
        <taxon>Candidatus Chloroploca</taxon>
    </lineage>
</organism>
<evidence type="ECO:0000313" key="4">
    <source>
        <dbReference type="Proteomes" id="UP000220922"/>
    </source>
</evidence>
<dbReference type="AlphaFoldDB" id="A0A2H3KLY2"/>
<evidence type="ECO:0000313" key="3">
    <source>
        <dbReference type="EMBL" id="PDV99046.1"/>
    </source>
</evidence>
<dbReference type="PANTHER" id="PTHR12526:SF638">
    <property type="entry name" value="SPORE COAT PROTEIN SA"/>
    <property type="match status" value="1"/>
</dbReference>
<dbReference type="OrthoDB" id="9769555at2"/>
<accession>A0A2H3KLY2</accession>
<feature type="domain" description="Glycosyl transferase family 1" evidence="1">
    <location>
        <begin position="209"/>
        <end position="358"/>
    </location>
</feature>
<dbReference type="Gene3D" id="3.40.50.2000">
    <property type="entry name" value="Glycogen Phosphorylase B"/>
    <property type="match status" value="2"/>
</dbReference>
<dbReference type="PANTHER" id="PTHR12526">
    <property type="entry name" value="GLYCOSYLTRANSFERASE"/>
    <property type="match status" value="1"/>
</dbReference>
<dbReference type="Proteomes" id="UP000220922">
    <property type="component" value="Unassembled WGS sequence"/>
</dbReference>
<evidence type="ECO:0000259" key="1">
    <source>
        <dbReference type="Pfam" id="PF00534"/>
    </source>
</evidence>
<evidence type="ECO:0000259" key="2">
    <source>
        <dbReference type="Pfam" id="PF13439"/>
    </source>
</evidence>
<comment type="caution">
    <text evidence="3">The sequence shown here is derived from an EMBL/GenBank/DDBJ whole genome shotgun (WGS) entry which is preliminary data.</text>
</comment>
<proteinExistence type="predicted"/>
<dbReference type="RefSeq" id="WP_097652537.1">
    <property type="nucleotide sequence ID" value="NZ_LYXE01000085.1"/>
</dbReference>
<sequence length="404" mass="44570">MHVLQIAWEYPPYIIGGLGRHVAELVPALAAHGVQVTVLAPRLSGGALNETNQGITIHRVEVPEMPRADFPGFVAHTNQLLIQAALALQPSAGRFDLIHAHDWLGADVGTALKHHWKIPLVATIHATERGRGRGGLHSLAAHRINDLEWHLSYEAWRLIVCSHFMARQVQDYFQTPADKIDIVPNGVNIGRSPFNDAEHWLEFRRRYVADDERMVFHVGRIVFEKGLHTLLDAWPNISRRMLARLVIAGTGDYLEALKARAAALGIGSTVRFAGFITNEDRDRLYHAADLAIFPSLYEPFGIVALEALANACPLIVSDAGGLAEVVQHGITGLIVPADNPGALADAVIATLDRPEIARARAGAALNEIRDYYTWSRIAWLTLAVYQQVLNEWDTTSWGKELPVT</sequence>
<feature type="domain" description="Glycosyltransferase subfamily 4-like N-terminal" evidence="2">
    <location>
        <begin position="15"/>
        <end position="190"/>
    </location>
</feature>
<keyword evidence="4" id="KW-1185">Reference proteome</keyword>
<dbReference type="Pfam" id="PF13439">
    <property type="entry name" value="Glyco_transf_4"/>
    <property type="match status" value="1"/>
</dbReference>
<dbReference type="Pfam" id="PF00534">
    <property type="entry name" value="Glycos_transf_1"/>
    <property type="match status" value="1"/>
</dbReference>